<dbReference type="Pfam" id="PF25107">
    <property type="entry name" value="VWA7_N"/>
    <property type="match status" value="1"/>
</dbReference>
<dbReference type="PANTHER" id="PTHR14905">
    <property type="entry name" value="NG37"/>
    <property type="match status" value="1"/>
</dbReference>
<dbReference type="EMBL" id="LCWF01000034">
    <property type="protein sequence ID" value="KKY26704.1"/>
    <property type="molecule type" value="Genomic_DNA"/>
</dbReference>
<evidence type="ECO:0000313" key="3">
    <source>
        <dbReference type="EMBL" id="KKY26704.1"/>
    </source>
</evidence>
<dbReference type="InterPro" id="IPR052577">
    <property type="entry name" value="VWA7"/>
</dbReference>
<dbReference type="InterPro" id="IPR056862">
    <property type="entry name" value="VWA7_N"/>
</dbReference>
<name>A0A0G2EWY1_PHACM</name>
<dbReference type="AlphaFoldDB" id="A0A0G2EWY1"/>
<sequence length="767" mass="82318">MTDAMSNALKTVVDANAAVDDDQNRAELHFDGESFPEGQQRLQLLADQAVQALSTNNAPQARSLIGQALHSVQDFYSHTNWVELGNTGPHPSLGVAGISLNRLDANVATCSDCSFDVSSTCNNCNGNLATNQLTSGYYHGENRVKPNARKCSHGGGIDYYPPIASFPLTARYGINKDSRSCDLSPHYFYHERAADLAVGGSKQYIDMIRKRLTDSQLRNLFGVDQAASVYSTSGTTSKVRRALGVESSQNFKRDDGVTDETYMVELGKRTTRITFMNHQSHSLHRRDQSEDSLAGLFNAITSTSRGDYLFVYSDVQSSVSALDAGLIGTLALIRQVRIFAFITTNNTSNSSALDPDLFDAIHASGGQVFLLADSEIDLTPTIISTLLRDDGVDIARLATSGSVAQNVTVPIDSTLHNVTFSVAGTSDATVYKPEGTSISLKDDGLNVVTLGKGLFVTMTDPVPGNWTVNFPATVEASSQISLTVSGSSTMDFDFSFNVLTGRPDHQGYSPIRGFPTANINNLVSATIDTLPSSLNGTIKVYYRDVNNSNAVPFNLTLINEANVTADGSLANLTYYSNGTNSNVLPHEDFYVYMTGPDDGNGHAFQRLHPHMFHASYIGISAPRGSTIHPGSHRNLTILVSNQAPTAVNISLYLSDGAGWLVAQEGQESIGNGQLLVQLNGLATNATREIPMSLSVPTNADLGSTNALSVIASSFSLEGDDDDTEDEDSSADVNFTFISQWVVNGTAMDDVFYYNGTVGGDSSGLDNY</sequence>
<dbReference type="OrthoDB" id="301415at2759"/>
<reference evidence="3 4" key="1">
    <citation type="submission" date="2015-05" db="EMBL/GenBank/DDBJ databases">
        <title>Distinctive expansion of gene families associated with plant cell wall degradation and secondary metabolism in the genomes of grapevine trunk pathogens.</title>
        <authorList>
            <person name="Lawrence D.P."/>
            <person name="Travadon R."/>
            <person name="Rolshausen P.E."/>
            <person name="Baumgartner K."/>
        </authorList>
    </citation>
    <scope>NUCLEOTIDE SEQUENCE [LARGE SCALE GENOMIC DNA]</scope>
    <source>
        <strain evidence="3">UCRPC4</strain>
    </source>
</reference>
<dbReference type="PANTHER" id="PTHR14905:SF7">
    <property type="entry name" value="VON WILLEBRAND FACTOR A DOMAIN-CONTAINING PROTEIN 7"/>
    <property type="match status" value="1"/>
</dbReference>
<feature type="domain" description="Hemicentin/VWA7 galactose-binding" evidence="1">
    <location>
        <begin position="404"/>
        <end position="488"/>
    </location>
</feature>
<evidence type="ECO:0000313" key="4">
    <source>
        <dbReference type="Proteomes" id="UP000053317"/>
    </source>
</evidence>
<comment type="caution">
    <text evidence="3">The sequence shown here is derived from an EMBL/GenBank/DDBJ whole genome shotgun (WGS) entry which is preliminary data.</text>
</comment>
<dbReference type="Pfam" id="PF23560">
    <property type="entry name" value="GBD_Hemicentin"/>
    <property type="match status" value="1"/>
</dbReference>
<accession>A0A0G2EWY1</accession>
<evidence type="ECO:0000259" key="2">
    <source>
        <dbReference type="Pfam" id="PF25107"/>
    </source>
</evidence>
<gene>
    <name evidence="3" type="ORF">UCRPC4_g01394</name>
</gene>
<dbReference type="Proteomes" id="UP000053317">
    <property type="component" value="Unassembled WGS sequence"/>
</dbReference>
<protein>
    <submittedName>
        <fullName evidence="3">Uncharacterized protein</fullName>
    </submittedName>
</protein>
<organism evidence="3 4">
    <name type="scientific">Phaeomoniella chlamydospora</name>
    <name type="common">Phaeoacremonium chlamydosporum</name>
    <dbReference type="NCBI Taxonomy" id="158046"/>
    <lineage>
        <taxon>Eukaryota</taxon>
        <taxon>Fungi</taxon>
        <taxon>Dikarya</taxon>
        <taxon>Ascomycota</taxon>
        <taxon>Pezizomycotina</taxon>
        <taxon>Eurotiomycetes</taxon>
        <taxon>Chaetothyriomycetidae</taxon>
        <taxon>Phaeomoniellales</taxon>
        <taxon>Phaeomoniellaceae</taxon>
        <taxon>Phaeomoniella</taxon>
    </lineage>
</organism>
<feature type="domain" description="VWA7 N-terminal" evidence="2">
    <location>
        <begin position="4"/>
        <end position="217"/>
    </location>
</feature>
<proteinExistence type="predicted"/>
<evidence type="ECO:0000259" key="1">
    <source>
        <dbReference type="Pfam" id="PF23560"/>
    </source>
</evidence>
<reference evidence="3 4" key="2">
    <citation type="submission" date="2015-05" db="EMBL/GenBank/DDBJ databases">
        <authorList>
            <person name="Morales-Cruz A."/>
            <person name="Amrine K.C."/>
            <person name="Cantu D."/>
        </authorList>
    </citation>
    <scope>NUCLEOTIDE SEQUENCE [LARGE SCALE GENOMIC DNA]</scope>
    <source>
        <strain evidence="3">UCRPC4</strain>
    </source>
</reference>
<keyword evidence="4" id="KW-1185">Reference proteome</keyword>
<dbReference type="InterPro" id="IPR056475">
    <property type="entry name" value="GBD_Hemicentin/VWA7"/>
</dbReference>